<dbReference type="Proteomes" id="UP000180246">
    <property type="component" value="Unassembled WGS sequence"/>
</dbReference>
<proteinExistence type="predicted"/>
<accession>A0A1S2N471</accession>
<organism evidence="1 2">
    <name type="scientific">Massilia timonae</name>
    <dbReference type="NCBI Taxonomy" id="47229"/>
    <lineage>
        <taxon>Bacteria</taxon>
        <taxon>Pseudomonadati</taxon>
        <taxon>Pseudomonadota</taxon>
        <taxon>Betaproteobacteria</taxon>
        <taxon>Burkholderiales</taxon>
        <taxon>Oxalobacteraceae</taxon>
        <taxon>Telluria group</taxon>
        <taxon>Massilia</taxon>
    </lineage>
</organism>
<evidence type="ECO:0000313" key="1">
    <source>
        <dbReference type="EMBL" id="OIJ39610.1"/>
    </source>
</evidence>
<gene>
    <name evidence="1" type="ORF">LO55_5009</name>
</gene>
<reference evidence="1 2" key="1">
    <citation type="submission" date="2014-10" db="EMBL/GenBank/DDBJ databases">
        <authorList>
            <person name="Seo M.-J."/>
            <person name="Seok Y.J."/>
            <person name="Cha I.-T."/>
        </authorList>
    </citation>
    <scope>NUCLEOTIDE SEQUENCE [LARGE SCALE GENOMIC DNA]</scope>
    <source>
        <strain evidence="1 2">NEU</strain>
    </source>
</reference>
<sequence>MRKITALMDPSQNPNQLQDQETFDTNMAGLIDGFVLRGEQENALADDMEELFATMSATAAGGAYSFPYIFDSSTANADPGVGKLRFNVTNQSAAGVIYIDHQIVGGVNVDSIYAVLAAVTSAVKGSIRIVKQTDPSRWVLYDVTGAVPGSGFRGLPVVYRSGSGGNPFANGDALLVFIERNGDKGEDAVGALQLLSSVTVGAAVAQINFLSLFTSVYDKYIIEIQGLTPAAAAILRMRLAVGGAIDSSSLYNPMSANSGGGNAANTLEFYELSALVATMTVEVRNTNSSGLTTIGVRGAYTQTSTPLSVTKEGVYRGTAPITGFSLYFSSGNITAGTVRVYGVKNNP</sequence>
<dbReference type="RefSeq" id="WP_071363497.1">
    <property type="nucleotide sequence ID" value="NZ_JRYB01000001.1"/>
</dbReference>
<protein>
    <submittedName>
        <fullName evidence="1">Uncharacterized protein</fullName>
    </submittedName>
</protein>
<dbReference type="AlphaFoldDB" id="A0A1S2N471"/>
<name>A0A1S2N471_9BURK</name>
<comment type="caution">
    <text evidence="1">The sequence shown here is derived from an EMBL/GenBank/DDBJ whole genome shotgun (WGS) entry which is preliminary data.</text>
</comment>
<dbReference type="EMBL" id="JRYB01000001">
    <property type="protein sequence ID" value="OIJ39610.1"/>
    <property type="molecule type" value="Genomic_DNA"/>
</dbReference>
<evidence type="ECO:0000313" key="2">
    <source>
        <dbReference type="Proteomes" id="UP000180246"/>
    </source>
</evidence>